<evidence type="ECO:0000256" key="2">
    <source>
        <dbReference type="ARBA" id="ARBA00023015"/>
    </source>
</evidence>
<dbReference type="EMBL" id="JADFTS010000008">
    <property type="protein sequence ID" value="KAF9592766.1"/>
    <property type="molecule type" value="Genomic_DNA"/>
</dbReference>
<evidence type="ECO:0000256" key="7">
    <source>
        <dbReference type="SAM" id="MobiDB-lite"/>
    </source>
</evidence>
<comment type="subunit">
    <text evidence="6">Heterotrimer.</text>
</comment>
<dbReference type="AlphaFoldDB" id="A0A835LMJ8"/>
<dbReference type="Gene3D" id="6.10.250.2430">
    <property type="match status" value="1"/>
</dbReference>
<gene>
    <name evidence="8" type="ORF">IFM89_017336</name>
</gene>
<dbReference type="Pfam" id="PF02045">
    <property type="entry name" value="CBFB_NFYA"/>
    <property type="match status" value="1"/>
</dbReference>
<feature type="compositionally biased region" description="Basic and acidic residues" evidence="7">
    <location>
        <begin position="46"/>
        <end position="55"/>
    </location>
</feature>
<feature type="region of interest" description="Disordered" evidence="7">
    <location>
        <begin position="22"/>
        <end position="68"/>
    </location>
</feature>
<dbReference type="GO" id="GO:0003700">
    <property type="term" value="F:DNA-binding transcription factor activity"/>
    <property type="evidence" value="ECO:0007669"/>
    <property type="project" value="UniProtKB-UniRule"/>
</dbReference>
<name>A0A835LMJ8_9MAGN</name>
<comment type="caution">
    <text evidence="8">The sequence shown here is derived from an EMBL/GenBank/DDBJ whole genome shotgun (WGS) entry which is preliminary data.</text>
</comment>
<evidence type="ECO:0000256" key="5">
    <source>
        <dbReference type="ARBA" id="ARBA00023242"/>
    </source>
</evidence>
<feature type="compositionally biased region" description="Basic and acidic residues" evidence="7">
    <location>
        <begin position="243"/>
        <end position="253"/>
    </location>
</feature>
<dbReference type="PANTHER" id="PTHR12632">
    <property type="entry name" value="TRANSCRIPTION FACTOR NF-Y ALPHA-RELATED"/>
    <property type="match status" value="1"/>
</dbReference>
<sequence length="320" mass="35569">MRSSPSCQPWWQSVGYNSEHSVEMGDSVLKPDGSMETQRSKSQSDGVRDEGDIVSKEAQTTSVPESGGAYLVPHTEPELVGHSIVTVLTSSSYLFLTQNCEACAPYPYSDPYYGGLMNAYGPQALSMHHSRMPLPLDITEEPVYVNPKQYNGIMRRRQSRAKAELEKKLIKVRKPYLHESRHQHAIKRQRGCGGRFLNTKKVNHEPKLTPEEGIRYSNARSTESASPTASATTTQSTVQCDASHGKEDVDEQLMKRDMTEPHTYSKEDGIGNSCYKQQQDFRLSAFQAPAGERGEEGDCSGQLRGSISVRPASHRALTIQ</sequence>
<feature type="compositionally biased region" description="Polar residues" evidence="7">
    <location>
        <begin position="35"/>
        <end position="45"/>
    </location>
</feature>
<keyword evidence="5 6" id="KW-0539">Nucleus</keyword>
<evidence type="ECO:0000313" key="9">
    <source>
        <dbReference type="Proteomes" id="UP000631114"/>
    </source>
</evidence>
<comment type="subcellular location">
    <subcellularLocation>
        <location evidence="1 6">Nucleus</location>
    </subcellularLocation>
</comment>
<evidence type="ECO:0000256" key="1">
    <source>
        <dbReference type="ARBA" id="ARBA00004123"/>
    </source>
</evidence>
<dbReference type="InterPro" id="IPR001289">
    <property type="entry name" value="NFYA"/>
</dbReference>
<dbReference type="PRINTS" id="PR00616">
    <property type="entry name" value="CCAATSUBUNTB"/>
</dbReference>
<accession>A0A835LMJ8</accession>
<evidence type="ECO:0000256" key="4">
    <source>
        <dbReference type="ARBA" id="ARBA00023163"/>
    </source>
</evidence>
<evidence type="ECO:0000256" key="6">
    <source>
        <dbReference type="RuleBase" id="RU367155"/>
    </source>
</evidence>
<feature type="region of interest" description="Disordered" evidence="7">
    <location>
        <begin position="203"/>
        <end position="253"/>
    </location>
</feature>
<dbReference type="SMART" id="SM00521">
    <property type="entry name" value="CBF"/>
    <property type="match status" value="1"/>
</dbReference>
<protein>
    <recommendedName>
        <fullName evidence="6">Nuclear transcription factor Y subunit</fullName>
    </recommendedName>
</protein>
<keyword evidence="3 6" id="KW-0238">DNA-binding</keyword>
<dbReference type="Proteomes" id="UP000631114">
    <property type="component" value="Unassembled WGS sequence"/>
</dbReference>
<keyword evidence="2 6" id="KW-0805">Transcription regulation</keyword>
<dbReference type="GO" id="GO:0005634">
    <property type="term" value="C:nucleus"/>
    <property type="evidence" value="ECO:0007669"/>
    <property type="project" value="UniProtKB-SubCell"/>
</dbReference>
<keyword evidence="4 6" id="KW-0804">Transcription</keyword>
<organism evidence="8 9">
    <name type="scientific">Coptis chinensis</name>
    <dbReference type="NCBI Taxonomy" id="261450"/>
    <lineage>
        <taxon>Eukaryota</taxon>
        <taxon>Viridiplantae</taxon>
        <taxon>Streptophyta</taxon>
        <taxon>Embryophyta</taxon>
        <taxon>Tracheophyta</taxon>
        <taxon>Spermatophyta</taxon>
        <taxon>Magnoliopsida</taxon>
        <taxon>Ranunculales</taxon>
        <taxon>Ranunculaceae</taxon>
        <taxon>Coptidoideae</taxon>
        <taxon>Coptis</taxon>
    </lineage>
</organism>
<dbReference type="OrthoDB" id="1097733at2759"/>
<comment type="similarity">
    <text evidence="6">Belongs to the NFYA/HAP2 subunit family.</text>
</comment>
<dbReference type="PROSITE" id="PS51152">
    <property type="entry name" value="NFYA_HAP2_2"/>
    <property type="match status" value="1"/>
</dbReference>
<evidence type="ECO:0000313" key="8">
    <source>
        <dbReference type="EMBL" id="KAF9592766.1"/>
    </source>
</evidence>
<evidence type="ECO:0000256" key="3">
    <source>
        <dbReference type="ARBA" id="ARBA00023125"/>
    </source>
</evidence>
<reference evidence="8 9" key="1">
    <citation type="submission" date="2020-10" db="EMBL/GenBank/DDBJ databases">
        <title>The Coptis chinensis genome and diversification of protoberbering-type alkaloids.</title>
        <authorList>
            <person name="Wang B."/>
            <person name="Shu S."/>
            <person name="Song C."/>
            <person name="Liu Y."/>
        </authorList>
    </citation>
    <scope>NUCLEOTIDE SEQUENCE [LARGE SCALE GENOMIC DNA]</scope>
    <source>
        <strain evidence="8">HL-2020</strain>
        <tissue evidence="8">Leaf</tissue>
    </source>
</reference>
<comment type="function">
    <text evidence="6">Component of the sequence-specific heterotrimeric transcription factor (NF-Y) which specifically recognizes a 5'-CCAAT-3' box motif found in the promoters of its target genes.</text>
</comment>
<feature type="compositionally biased region" description="Basic and acidic residues" evidence="7">
    <location>
        <begin position="203"/>
        <end position="214"/>
    </location>
</feature>
<keyword evidence="9" id="KW-1185">Reference proteome</keyword>
<feature type="compositionally biased region" description="Low complexity" evidence="7">
    <location>
        <begin position="219"/>
        <end position="237"/>
    </location>
</feature>
<proteinExistence type="inferred from homology"/>
<dbReference type="GO" id="GO:0003677">
    <property type="term" value="F:DNA binding"/>
    <property type="evidence" value="ECO:0007669"/>
    <property type="project" value="UniProtKB-KW"/>
</dbReference>